<dbReference type="GO" id="GO:0032153">
    <property type="term" value="C:cell division site"/>
    <property type="evidence" value="ECO:0007669"/>
    <property type="project" value="TreeGrafter"/>
</dbReference>
<feature type="transmembrane region" description="Helical" evidence="6">
    <location>
        <begin position="199"/>
        <end position="218"/>
    </location>
</feature>
<dbReference type="InterPro" id="IPR003838">
    <property type="entry name" value="ABC3_permease_C"/>
</dbReference>
<feature type="transmembrane region" description="Helical" evidence="6">
    <location>
        <begin position="7"/>
        <end position="26"/>
    </location>
</feature>
<dbReference type="RefSeq" id="WP_039649698.1">
    <property type="nucleotide sequence ID" value="NZ_CP007770.1"/>
</dbReference>
<sequence length="268" mass="31969">MKSFKNHLSLIFALIVMMFAFEFLIITNKTIEHYENLVNKDYNIIVVSKTILDKNNIQKQVKEFKSMDTLDPSLMLDRLKNDISQKNLEVLKATLPKFYTLKLDRLLSYKELEDLKEKLLQNSNILKVETFAKTHTKIYKLLVLVKFLLWFFLFIIILLSFVLLFKQMKIWFFEHTQRIEIMCLFGAPFWFRSLMLYKVILIDCLIAFLILLLFFTQLYDLQSIKITLQSVDINLPKINIFANLFLIFIIMLVLCFLCVSFVMLRVRK</sequence>
<dbReference type="Proteomes" id="UP000031163">
    <property type="component" value="Chromosome"/>
</dbReference>
<feature type="transmembrane region" description="Helical" evidence="6">
    <location>
        <begin position="147"/>
        <end position="165"/>
    </location>
</feature>
<name>A0A0A8H3V6_9BACT</name>
<evidence type="ECO:0000256" key="2">
    <source>
        <dbReference type="ARBA" id="ARBA00022475"/>
    </source>
</evidence>
<dbReference type="AlphaFoldDB" id="A0A0A8H3V6"/>
<keyword evidence="8" id="KW-0131">Cell cycle</keyword>
<feature type="transmembrane region" description="Helical" evidence="6">
    <location>
        <begin position="238"/>
        <end position="264"/>
    </location>
</feature>
<dbReference type="InterPro" id="IPR004513">
    <property type="entry name" value="FtsX"/>
</dbReference>
<keyword evidence="4 6" id="KW-1133">Transmembrane helix</keyword>
<reference evidence="8 9" key="1">
    <citation type="journal article" date="2014" name="Genome Biol. Evol.">
        <title>Comparative Genomics of the Campylobacter lari Group.</title>
        <authorList>
            <person name="Miller W.G."/>
            <person name="Yee E."/>
            <person name="Chapman M.H."/>
            <person name="Smith T.P."/>
            <person name="Bono J.L."/>
            <person name="Huynh S."/>
            <person name="Parker C.T."/>
            <person name="Vandamme P."/>
            <person name="Luong K."/>
            <person name="Korlach J."/>
        </authorList>
    </citation>
    <scope>NUCLEOTIDE SEQUENCE [LARGE SCALE GENOMIC DNA]</scope>
    <source>
        <strain evidence="8 9">NCTC 12927</strain>
    </source>
</reference>
<keyword evidence="2" id="KW-1003">Cell membrane</keyword>
<dbReference type="GeneID" id="74431395"/>
<evidence type="ECO:0000256" key="1">
    <source>
        <dbReference type="ARBA" id="ARBA00004651"/>
    </source>
</evidence>
<dbReference type="PANTHER" id="PTHR47755">
    <property type="entry name" value="CELL DIVISION PROTEIN FTSX"/>
    <property type="match status" value="1"/>
</dbReference>
<evidence type="ECO:0000259" key="7">
    <source>
        <dbReference type="Pfam" id="PF02687"/>
    </source>
</evidence>
<feature type="domain" description="ABC3 transporter permease C-terminal" evidence="7">
    <location>
        <begin position="150"/>
        <end position="264"/>
    </location>
</feature>
<evidence type="ECO:0000256" key="4">
    <source>
        <dbReference type="ARBA" id="ARBA00022989"/>
    </source>
</evidence>
<keyword evidence="3 6" id="KW-0812">Transmembrane</keyword>
<proteinExistence type="predicted"/>
<keyword evidence="5 6" id="KW-0472">Membrane</keyword>
<dbReference type="KEGG" id="cis:CINS_0588"/>
<dbReference type="PANTHER" id="PTHR47755:SF1">
    <property type="entry name" value="CELL DIVISION PROTEIN FTSX"/>
    <property type="match status" value="1"/>
</dbReference>
<dbReference type="GO" id="GO:0005886">
    <property type="term" value="C:plasma membrane"/>
    <property type="evidence" value="ECO:0007669"/>
    <property type="project" value="UniProtKB-SubCell"/>
</dbReference>
<evidence type="ECO:0000313" key="9">
    <source>
        <dbReference type="Proteomes" id="UP000031163"/>
    </source>
</evidence>
<evidence type="ECO:0000256" key="3">
    <source>
        <dbReference type="ARBA" id="ARBA00022692"/>
    </source>
</evidence>
<evidence type="ECO:0000256" key="5">
    <source>
        <dbReference type="ARBA" id="ARBA00023136"/>
    </source>
</evidence>
<keyword evidence="8" id="KW-0132">Cell division</keyword>
<dbReference type="EMBL" id="CP007770">
    <property type="protein sequence ID" value="AJC87559.1"/>
    <property type="molecule type" value="Genomic_DNA"/>
</dbReference>
<gene>
    <name evidence="8" type="primary">ftsX</name>
    <name evidence="8" type="ORF">CINS_0588</name>
</gene>
<comment type="subcellular location">
    <subcellularLocation>
        <location evidence="1">Cell membrane</location>
        <topology evidence="1">Multi-pass membrane protein</topology>
    </subcellularLocation>
</comment>
<dbReference type="Pfam" id="PF02687">
    <property type="entry name" value="FtsX"/>
    <property type="match status" value="1"/>
</dbReference>
<organism evidence="8 9">
    <name type="scientific">Campylobacter insulaenigrae NCTC 12927</name>
    <dbReference type="NCBI Taxonomy" id="1031564"/>
    <lineage>
        <taxon>Bacteria</taxon>
        <taxon>Pseudomonadati</taxon>
        <taxon>Campylobacterota</taxon>
        <taxon>Epsilonproteobacteria</taxon>
        <taxon>Campylobacterales</taxon>
        <taxon>Campylobacteraceae</taxon>
        <taxon>Campylobacter</taxon>
    </lineage>
</organism>
<evidence type="ECO:0000313" key="8">
    <source>
        <dbReference type="EMBL" id="AJC87559.1"/>
    </source>
</evidence>
<accession>A0A0A8H3V6</accession>
<dbReference type="GO" id="GO:0051301">
    <property type="term" value="P:cell division"/>
    <property type="evidence" value="ECO:0007669"/>
    <property type="project" value="UniProtKB-KW"/>
</dbReference>
<evidence type="ECO:0000256" key="6">
    <source>
        <dbReference type="SAM" id="Phobius"/>
    </source>
</evidence>
<dbReference type="STRING" id="1031564.CINS_0588"/>
<protein>
    <submittedName>
        <fullName evidence="8">Cell division protein FtsX</fullName>
    </submittedName>
</protein>
<dbReference type="HOGENOM" id="CLU_089208_0_0_7"/>